<comment type="similarity">
    <text evidence="2">Belongs to the HIBADH-related family. 3-hydroxyisobutyrate dehydrogenase subfamily.</text>
</comment>
<comment type="catalytic activity">
    <reaction evidence="7">
        <text>3-hydroxy-2-methylpropanoate + NAD(+) = 2-methyl-3-oxopropanoate + NADH + H(+)</text>
        <dbReference type="Rhea" id="RHEA:17681"/>
        <dbReference type="ChEBI" id="CHEBI:11805"/>
        <dbReference type="ChEBI" id="CHEBI:15378"/>
        <dbReference type="ChEBI" id="CHEBI:57540"/>
        <dbReference type="ChEBI" id="CHEBI:57700"/>
        <dbReference type="ChEBI" id="CHEBI:57945"/>
        <dbReference type="EC" id="1.1.1.31"/>
    </reaction>
</comment>
<evidence type="ECO:0000256" key="4">
    <source>
        <dbReference type="ARBA" id="ARBA00022456"/>
    </source>
</evidence>
<evidence type="ECO:0000313" key="11">
    <source>
        <dbReference type="Proteomes" id="UP000037696"/>
    </source>
</evidence>
<sequence>MSWGGRHVITFSTFVPPHANPPTYRAHQSVYIPPTPKHTRYYRNSVKIRRSIKRMSPRELGFIGLGVMGYPMALNLLNRLETGSRLHVYDVSSQVLDEFKQEAPNLVSICSSARDVVERSDVLFTIVPEGKHVRAVYLDEDNGVLSAAVNNKILIDCSTIDTTTSIDVNEALQRKSTTTSFYDAPVSGGSLGAAAGTLTFMLGCSEDDPKLPLLKELLGAMGSSIFPCGGFSLGLTAKLCNNYCSGLIAIATAEALNIGIKSGMDPSMLARVFTTSTAQSTINDKWNPVPGVCPNAPASKDYQGGFKVQLMKKDFNLAVETAKRVGAQLRLGESGLAVYNEASEDVACRDRDSRVVFRYIGGVEDWKEKLGLLE</sequence>
<dbReference type="InterPro" id="IPR036291">
    <property type="entry name" value="NAD(P)-bd_dom_sf"/>
</dbReference>
<dbReference type="EC" id="1.1.1.31" evidence="3"/>
<dbReference type="PANTHER" id="PTHR22981">
    <property type="entry name" value="3-HYDROXYISOBUTYRATE DEHYDROGENASE-RELATED"/>
    <property type="match status" value="1"/>
</dbReference>
<comment type="pathway">
    <text evidence="1">Amino-acid degradation; L-valine degradation.</text>
</comment>
<dbReference type="GO" id="GO:0051287">
    <property type="term" value="F:NAD binding"/>
    <property type="evidence" value="ECO:0007669"/>
    <property type="project" value="InterPro"/>
</dbReference>
<dbReference type="GO" id="GO:0006574">
    <property type="term" value="P:L-valine catabolic process"/>
    <property type="evidence" value="ECO:0007669"/>
    <property type="project" value="TreeGrafter"/>
</dbReference>
<dbReference type="InterPro" id="IPR008927">
    <property type="entry name" value="6-PGluconate_DH-like_C_sf"/>
</dbReference>
<feature type="domain" description="3-hydroxyisobutyrate dehydrogenase-like NAD-binding" evidence="9">
    <location>
        <begin position="234"/>
        <end position="355"/>
    </location>
</feature>
<dbReference type="InterPro" id="IPR013328">
    <property type="entry name" value="6PGD_dom2"/>
</dbReference>
<dbReference type="STRING" id="229535.A0A0M8P087"/>
<dbReference type="EMBL" id="LHQQ01000282">
    <property type="protein sequence ID" value="KOS37961.1"/>
    <property type="molecule type" value="Genomic_DNA"/>
</dbReference>
<dbReference type="OrthoDB" id="21615at2759"/>
<dbReference type="Gene3D" id="1.10.1040.10">
    <property type="entry name" value="N-(1-d-carboxylethyl)-l-norvaline Dehydrogenase, domain 2"/>
    <property type="match status" value="1"/>
</dbReference>
<dbReference type="Pfam" id="PF14833">
    <property type="entry name" value="NAD_binding_11"/>
    <property type="match status" value="1"/>
</dbReference>
<dbReference type="Proteomes" id="UP000037696">
    <property type="component" value="Unassembled WGS sequence"/>
</dbReference>
<evidence type="ECO:0000256" key="7">
    <source>
        <dbReference type="ARBA" id="ARBA00049197"/>
    </source>
</evidence>
<dbReference type="PROSITE" id="PS00895">
    <property type="entry name" value="3_HYDROXYISOBUT_DH"/>
    <property type="match status" value="1"/>
</dbReference>
<gene>
    <name evidence="10" type="ORF">ACN38_g11240</name>
</gene>
<dbReference type="InterPro" id="IPR029154">
    <property type="entry name" value="HIBADH-like_NADP-bd"/>
</dbReference>
<evidence type="ECO:0000256" key="3">
    <source>
        <dbReference type="ARBA" id="ARBA00012991"/>
    </source>
</evidence>
<dbReference type="InterPro" id="IPR006115">
    <property type="entry name" value="6PGDH_NADP-bd"/>
</dbReference>
<feature type="domain" description="6-phosphogluconate dehydrogenase NADP-binding" evidence="8">
    <location>
        <begin position="60"/>
        <end position="228"/>
    </location>
</feature>
<evidence type="ECO:0000256" key="5">
    <source>
        <dbReference type="ARBA" id="ARBA00023002"/>
    </source>
</evidence>
<dbReference type="GO" id="GO:0005739">
    <property type="term" value="C:mitochondrion"/>
    <property type="evidence" value="ECO:0007669"/>
    <property type="project" value="TreeGrafter"/>
</dbReference>
<dbReference type="AlphaFoldDB" id="A0A0M8P087"/>
<reference evidence="10 11" key="1">
    <citation type="submission" date="2015-08" db="EMBL/GenBank/DDBJ databases">
        <title>Genome sequencing of Penicillium nordicum.</title>
        <authorList>
            <person name="Nguyen H.D."/>
            <person name="Seifert K.A."/>
        </authorList>
    </citation>
    <scope>NUCLEOTIDE SEQUENCE [LARGE SCALE GENOMIC DNA]</scope>
    <source>
        <strain evidence="10 11">DAOMC 185683</strain>
    </source>
</reference>
<keyword evidence="6" id="KW-0520">NAD</keyword>
<dbReference type="PANTHER" id="PTHR22981:SF81">
    <property type="entry name" value="DEHYDROGENASE, PUTATIVE-RELATED"/>
    <property type="match status" value="1"/>
</dbReference>
<dbReference type="Gene3D" id="3.40.50.720">
    <property type="entry name" value="NAD(P)-binding Rossmann-like Domain"/>
    <property type="match status" value="1"/>
</dbReference>
<dbReference type="InterPro" id="IPR002204">
    <property type="entry name" value="3-OH-isobutyrate_DH-rel_CS"/>
</dbReference>
<evidence type="ECO:0000256" key="6">
    <source>
        <dbReference type="ARBA" id="ARBA00023027"/>
    </source>
</evidence>
<dbReference type="GO" id="GO:0008442">
    <property type="term" value="F:3-hydroxyisobutyrate dehydrogenase activity"/>
    <property type="evidence" value="ECO:0007669"/>
    <property type="project" value="UniProtKB-EC"/>
</dbReference>
<dbReference type="SUPFAM" id="SSF51735">
    <property type="entry name" value="NAD(P)-binding Rossmann-fold domains"/>
    <property type="match status" value="1"/>
</dbReference>
<evidence type="ECO:0000256" key="1">
    <source>
        <dbReference type="ARBA" id="ARBA00005109"/>
    </source>
</evidence>
<evidence type="ECO:0000313" key="10">
    <source>
        <dbReference type="EMBL" id="KOS37961.1"/>
    </source>
</evidence>
<keyword evidence="4" id="KW-0101">Branched-chain amino acid catabolism</keyword>
<protein>
    <recommendedName>
        <fullName evidence="3">3-hydroxyisobutyrate dehydrogenase</fullName>
        <ecNumber evidence="3">1.1.1.31</ecNumber>
    </recommendedName>
</protein>
<accession>A0A0M8P087</accession>
<proteinExistence type="inferred from homology"/>
<evidence type="ECO:0000259" key="9">
    <source>
        <dbReference type="Pfam" id="PF14833"/>
    </source>
</evidence>
<organism evidence="10 11">
    <name type="scientific">Penicillium nordicum</name>
    <dbReference type="NCBI Taxonomy" id="229535"/>
    <lineage>
        <taxon>Eukaryota</taxon>
        <taxon>Fungi</taxon>
        <taxon>Dikarya</taxon>
        <taxon>Ascomycota</taxon>
        <taxon>Pezizomycotina</taxon>
        <taxon>Eurotiomycetes</taxon>
        <taxon>Eurotiomycetidae</taxon>
        <taxon>Eurotiales</taxon>
        <taxon>Aspergillaceae</taxon>
        <taxon>Penicillium</taxon>
    </lineage>
</organism>
<dbReference type="GO" id="GO:0050661">
    <property type="term" value="F:NADP binding"/>
    <property type="evidence" value="ECO:0007669"/>
    <property type="project" value="InterPro"/>
</dbReference>
<dbReference type="FunFam" id="3.40.50.720:FF:000746">
    <property type="entry name" value="3-hydroxyisobutyrate dehydrogenase, mitochondrial"/>
    <property type="match status" value="1"/>
</dbReference>
<evidence type="ECO:0000256" key="2">
    <source>
        <dbReference type="ARBA" id="ARBA00006013"/>
    </source>
</evidence>
<keyword evidence="11" id="KW-1185">Reference proteome</keyword>
<comment type="caution">
    <text evidence="10">The sequence shown here is derived from an EMBL/GenBank/DDBJ whole genome shotgun (WGS) entry which is preliminary data.</text>
</comment>
<evidence type="ECO:0000259" key="8">
    <source>
        <dbReference type="Pfam" id="PF03446"/>
    </source>
</evidence>
<keyword evidence="5" id="KW-0560">Oxidoreductase</keyword>
<dbReference type="FunFam" id="1.10.1040.10:FF:000006">
    <property type="entry name" value="3-hydroxyisobutyrate dehydrogenase"/>
    <property type="match status" value="1"/>
</dbReference>
<dbReference type="Pfam" id="PF03446">
    <property type="entry name" value="NAD_binding_2"/>
    <property type="match status" value="1"/>
</dbReference>
<name>A0A0M8P087_9EURO</name>
<dbReference type="SUPFAM" id="SSF48179">
    <property type="entry name" value="6-phosphogluconate dehydrogenase C-terminal domain-like"/>
    <property type="match status" value="1"/>
</dbReference>